<proteinExistence type="inferred from homology"/>
<dbReference type="AlphaFoldDB" id="A0A8H7S8L4"/>
<name>A0A8H7S8L4_9FUNG</name>
<dbReference type="EC" id="3.2.1.3" evidence="3"/>
<evidence type="ECO:0000256" key="2">
    <source>
        <dbReference type="ARBA" id="ARBA00006188"/>
    </source>
</evidence>
<evidence type="ECO:0000256" key="3">
    <source>
        <dbReference type="ARBA" id="ARBA00012593"/>
    </source>
</evidence>
<dbReference type="InterPro" id="IPR011613">
    <property type="entry name" value="GH15-like"/>
</dbReference>
<feature type="signal peptide" evidence="11">
    <location>
        <begin position="1"/>
        <end position="20"/>
    </location>
</feature>
<dbReference type="Proteomes" id="UP000646827">
    <property type="component" value="Unassembled WGS sequence"/>
</dbReference>
<accession>A0A8H7S8L4</accession>
<evidence type="ECO:0000256" key="8">
    <source>
        <dbReference type="ARBA" id="ARBA00033442"/>
    </source>
</evidence>
<evidence type="ECO:0000256" key="4">
    <source>
        <dbReference type="ARBA" id="ARBA00022801"/>
    </source>
</evidence>
<dbReference type="InterPro" id="IPR012341">
    <property type="entry name" value="6hp_glycosidase-like_sf"/>
</dbReference>
<dbReference type="PANTHER" id="PTHR31616">
    <property type="entry name" value="TREHALASE"/>
    <property type="match status" value="1"/>
</dbReference>
<dbReference type="InterPro" id="IPR046966">
    <property type="entry name" value="Glucoamylase_active_site"/>
</dbReference>
<dbReference type="PRINTS" id="PR00736">
    <property type="entry name" value="GLHYDRLASE15"/>
</dbReference>
<protein>
    <recommendedName>
        <fullName evidence="3">glucan 1,4-alpha-glucosidase</fullName>
        <ecNumber evidence="3">3.2.1.3</ecNumber>
    </recommendedName>
    <alternativeName>
        <fullName evidence="9">1,4-alpha-D-glucan glucohydrolase</fullName>
    </alternativeName>
    <alternativeName>
        <fullName evidence="8">Glucan 1,4-alpha-glucosidase</fullName>
    </alternativeName>
</protein>
<evidence type="ECO:0000256" key="10">
    <source>
        <dbReference type="SAM" id="MobiDB-lite"/>
    </source>
</evidence>
<dbReference type="GO" id="GO:0000324">
    <property type="term" value="C:fungal-type vacuole"/>
    <property type="evidence" value="ECO:0007669"/>
    <property type="project" value="TreeGrafter"/>
</dbReference>
<keyword evidence="7" id="KW-0624">Polysaccharide degradation</keyword>
<keyword evidence="14" id="KW-1185">Reference proteome</keyword>
<dbReference type="GO" id="GO:0004339">
    <property type="term" value="F:glucan 1,4-alpha-glucosidase activity"/>
    <property type="evidence" value="ECO:0007669"/>
    <property type="project" value="UniProtKB-EC"/>
</dbReference>
<evidence type="ECO:0000256" key="6">
    <source>
        <dbReference type="ARBA" id="ARBA00023295"/>
    </source>
</evidence>
<gene>
    <name evidence="13" type="ORF">INT45_000130</name>
</gene>
<feature type="region of interest" description="Disordered" evidence="10">
    <location>
        <begin position="25"/>
        <end position="73"/>
    </location>
</feature>
<dbReference type="Gene3D" id="1.50.10.10">
    <property type="match status" value="1"/>
</dbReference>
<feature type="domain" description="GH15-like" evidence="12">
    <location>
        <begin position="96"/>
        <end position="487"/>
    </location>
</feature>
<comment type="catalytic activity">
    <reaction evidence="1">
        <text>Hydrolysis of terminal (1-&gt;4)-linked alpha-D-glucose residues successively from non-reducing ends of the chains with release of beta-D-glucose.</text>
        <dbReference type="EC" id="3.2.1.3"/>
    </reaction>
</comment>
<dbReference type="PROSITE" id="PS00820">
    <property type="entry name" value="GLUCOAMYLASE"/>
    <property type="match status" value="1"/>
</dbReference>
<keyword evidence="5" id="KW-0119">Carbohydrate metabolism</keyword>
<reference evidence="13 14" key="1">
    <citation type="submission" date="2020-12" db="EMBL/GenBank/DDBJ databases">
        <title>Metabolic potential, ecology and presence of endohyphal bacteria is reflected in genomic diversity of Mucoromycotina.</title>
        <authorList>
            <person name="Muszewska A."/>
            <person name="Okrasinska A."/>
            <person name="Steczkiewicz K."/>
            <person name="Drgas O."/>
            <person name="Orlowska M."/>
            <person name="Perlinska-Lenart U."/>
            <person name="Aleksandrzak-Piekarczyk T."/>
            <person name="Szatraj K."/>
            <person name="Zielenkiewicz U."/>
            <person name="Pilsyk S."/>
            <person name="Malc E."/>
            <person name="Mieczkowski P."/>
            <person name="Kruszewska J.S."/>
            <person name="Biernat P."/>
            <person name="Pawlowska J."/>
        </authorList>
    </citation>
    <scope>NUCLEOTIDE SEQUENCE [LARGE SCALE GENOMIC DNA]</scope>
    <source>
        <strain evidence="13 14">CBS 142.35</strain>
    </source>
</reference>
<dbReference type="SUPFAM" id="SSF48208">
    <property type="entry name" value="Six-hairpin glycosidases"/>
    <property type="match status" value="1"/>
</dbReference>
<evidence type="ECO:0000256" key="5">
    <source>
        <dbReference type="ARBA" id="ARBA00023277"/>
    </source>
</evidence>
<dbReference type="EMBL" id="JAEPRB010000048">
    <property type="protein sequence ID" value="KAG2224115.1"/>
    <property type="molecule type" value="Genomic_DNA"/>
</dbReference>
<dbReference type="GO" id="GO:0000272">
    <property type="term" value="P:polysaccharide catabolic process"/>
    <property type="evidence" value="ECO:0007669"/>
    <property type="project" value="UniProtKB-KW"/>
</dbReference>
<evidence type="ECO:0000259" key="12">
    <source>
        <dbReference type="Pfam" id="PF00723"/>
    </source>
</evidence>
<keyword evidence="11" id="KW-0732">Signal</keyword>
<evidence type="ECO:0000313" key="14">
    <source>
        <dbReference type="Proteomes" id="UP000646827"/>
    </source>
</evidence>
<sequence>MKLSVLAATLLLTLATPTFSVPIEQAAESSGDGTPTTTASAPAESSSDGSASSSSAAPTASSSSSPGDGGDSDLAAWIEEETAFAQKGMFANFNPEGSVPGFIAASPSKDQPDYFYAWTRDSSLTIRSALHVYNTSPSEEVAGYLEDFVTFQVNAMGQKTECDCLGEPKFNADGSSFTGPWGRPQNDGPAERASAMVLVAEALGDNSTIGEEIKAAIKKDLDYVVETWQTPCFDLWEEISSVSFFTLMVMRKGLTDGAKFLGDDSYTSTASEIEAKLKTFVGDKGYIEASQDRDGGLDYKTSGLDTSTLIAANVASLGDGFYTPGSDAILATSLAIKESMADLYAINADSESEGISYAIGRYPEDKYDGIGNSIANPWFLCTLAFAETYYRAIEEWKSAGSIEVTATSAAFFKQFDSGAAEGTTYKADSEEFDAVIKGVAAEADTYFKRVQKHAINNEMSEQFNKDTGEETGAKNLTWSYAAFITAAAAYSGKPAA</sequence>
<comment type="caution">
    <text evidence="13">The sequence shown here is derived from an EMBL/GenBank/DDBJ whole genome shotgun (WGS) entry which is preliminary data.</text>
</comment>
<dbReference type="Pfam" id="PF00723">
    <property type="entry name" value="Glyco_hydro_15"/>
    <property type="match status" value="1"/>
</dbReference>
<feature type="chain" id="PRO_5034471997" description="glucan 1,4-alpha-glucosidase" evidence="11">
    <location>
        <begin position="21"/>
        <end position="496"/>
    </location>
</feature>
<dbReference type="OrthoDB" id="6123450at2759"/>
<evidence type="ECO:0000256" key="11">
    <source>
        <dbReference type="SAM" id="SignalP"/>
    </source>
</evidence>
<evidence type="ECO:0000313" key="13">
    <source>
        <dbReference type="EMBL" id="KAG2224115.1"/>
    </source>
</evidence>
<keyword evidence="6" id="KW-0326">Glycosidase</keyword>
<feature type="compositionally biased region" description="Low complexity" evidence="10">
    <location>
        <begin position="29"/>
        <end position="73"/>
    </location>
</feature>
<organism evidence="13 14">
    <name type="scientific">Circinella minor</name>
    <dbReference type="NCBI Taxonomy" id="1195481"/>
    <lineage>
        <taxon>Eukaryota</taxon>
        <taxon>Fungi</taxon>
        <taxon>Fungi incertae sedis</taxon>
        <taxon>Mucoromycota</taxon>
        <taxon>Mucoromycotina</taxon>
        <taxon>Mucoromycetes</taxon>
        <taxon>Mucorales</taxon>
        <taxon>Lichtheimiaceae</taxon>
        <taxon>Circinella</taxon>
    </lineage>
</organism>
<keyword evidence="4" id="KW-0378">Hydrolase</keyword>
<evidence type="ECO:0000256" key="7">
    <source>
        <dbReference type="ARBA" id="ARBA00023326"/>
    </source>
</evidence>
<dbReference type="InterPro" id="IPR008928">
    <property type="entry name" value="6-hairpin_glycosidase_sf"/>
</dbReference>
<comment type="similarity">
    <text evidence="2">Belongs to the glycosyl hydrolase 15 family.</text>
</comment>
<dbReference type="InterPro" id="IPR000165">
    <property type="entry name" value="Glucoamylase"/>
</dbReference>
<dbReference type="PANTHER" id="PTHR31616:SF9">
    <property type="entry name" value="GLUCOAMYLASE, INTRACELLULAR SPORULATION-SPECIFIC"/>
    <property type="match status" value="1"/>
</dbReference>
<evidence type="ECO:0000256" key="9">
    <source>
        <dbReference type="ARBA" id="ARBA00033473"/>
    </source>
</evidence>
<evidence type="ECO:0000256" key="1">
    <source>
        <dbReference type="ARBA" id="ARBA00001863"/>
    </source>
</evidence>